<sequence>MASRSPLTPGLGVRLDRAVRLADEGHVLVGGDPIRSVRLTSRQVSGVIRWVSGAPTRDLDEAATADALVRAGLAHPRPIGVRPDLTVDVVVIDRGAAGGLIATLDRLERLHPGLEPIVVGATGPAARTARAHGARVLPVPVGGAAARALALTVSDADLVALIDAGQVPMPGWLETCVGHFADPGVAAVLPRVLVDRPVPAGAGAAAVAAVAAARVVPDRGPDPAPVLPWGHTAPDRARPAGAAPGDPLRPATSLVLRRDAVGELRPDPSLGVAAELELLWGLVDRGASVRYEPRARIQARPLDDLGGYLRSCAEIGVRGAALARRRGARAAGPELSRTGATALALLVAGRPLSALTCVAVGGGAAVATLAAPPSRTAPAVGGAVVREAGVISSALRGAWWPPAVAAVAAGSAGIARDLGRGRRVRRGRVVAVAAVASALVVPHLTSWRTSCGTAPVDPLTWTALGIAGDAARGAGVWWGMVRSRTVAPLVPRVRVAGPIAGPLGEGPAAERVEGDSMSLVGPGRVPSRG</sequence>
<evidence type="ECO:0000313" key="3">
    <source>
        <dbReference type="Proteomes" id="UP001183390"/>
    </source>
</evidence>
<name>A0ABU2M6H5_9ACTN</name>
<dbReference type="Proteomes" id="UP001183390">
    <property type="component" value="Unassembled WGS sequence"/>
</dbReference>
<dbReference type="SUPFAM" id="SSF53448">
    <property type="entry name" value="Nucleotide-diphospho-sugar transferases"/>
    <property type="match status" value="1"/>
</dbReference>
<keyword evidence="2" id="KW-0328">Glycosyltransferase</keyword>
<evidence type="ECO:0000256" key="1">
    <source>
        <dbReference type="SAM" id="MobiDB-lite"/>
    </source>
</evidence>
<proteinExistence type="predicted"/>
<dbReference type="GO" id="GO:0016757">
    <property type="term" value="F:glycosyltransferase activity"/>
    <property type="evidence" value="ECO:0007669"/>
    <property type="project" value="UniProtKB-KW"/>
</dbReference>
<feature type="region of interest" description="Disordered" evidence="1">
    <location>
        <begin position="504"/>
        <end position="529"/>
    </location>
</feature>
<protein>
    <submittedName>
        <fullName evidence="2">Glycosyltransferase</fullName>
        <ecNumber evidence="2">2.4.-.-</ecNumber>
    </submittedName>
</protein>
<dbReference type="EC" id="2.4.-.-" evidence="2"/>
<evidence type="ECO:0000313" key="2">
    <source>
        <dbReference type="EMBL" id="MDT0327606.1"/>
    </source>
</evidence>
<feature type="region of interest" description="Disordered" evidence="1">
    <location>
        <begin position="230"/>
        <end position="249"/>
    </location>
</feature>
<organism evidence="2 3">
    <name type="scientific">Nocardiopsis lambiniae</name>
    <dbReference type="NCBI Taxonomy" id="3075539"/>
    <lineage>
        <taxon>Bacteria</taxon>
        <taxon>Bacillati</taxon>
        <taxon>Actinomycetota</taxon>
        <taxon>Actinomycetes</taxon>
        <taxon>Streptosporangiales</taxon>
        <taxon>Nocardiopsidaceae</taxon>
        <taxon>Nocardiopsis</taxon>
    </lineage>
</organism>
<dbReference type="InterPro" id="IPR029044">
    <property type="entry name" value="Nucleotide-diphossugar_trans"/>
</dbReference>
<dbReference type="RefSeq" id="WP_311510361.1">
    <property type="nucleotide sequence ID" value="NZ_JAVREP010000001.1"/>
</dbReference>
<feature type="compositionally biased region" description="Low complexity" evidence="1">
    <location>
        <begin position="239"/>
        <end position="249"/>
    </location>
</feature>
<dbReference type="Gene3D" id="3.90.550.10">
    <property type="entry name" value="Spore Coat Polysaccharide Biosynthesis Protein SpsA, Chain A"/>
    <property type="match status" value="1"/>
</dbReference>
<reference evidence="3" key="1">
    <citation type="submission" date="2023-07" db="EMBL/GenBank/DDBJ databases">
        <title>30 novel species of actinomycetes from the DSMZ collection.</title>
        <authorList>
            <person name="Nouioui I."/>
        </authorList>
    </citation>
    <scope>NUCLEOTIDE SEQUENCE [LARGE SCALE GENOMIC DNA]</scope>
    <source>
        <strain evidence="3">DSM 44743</strain>
    </source>
</reference>
<comment type="caution">
    <text evidence="2">The sequence shown here is derived from an EMBL/GenBank/DDBJ whole genome shotgun (WGS) entry which is preliminary data.</text>
</comment>
<keyword evidence="3" id="KW-1185">Reference proteome</keyword>
<keyword evidence="2" id="KW-0808">Transferase</keyword>
<accession>A0ABU2M6H5</accession>
<dbReference type="EMBL" id="JAVREP010000001">
    <property type="protein sequence ID" value="MDT0327606.1"/>
    <property type="molecule type" value="Genomic_DNA"/>
</dbReference>
<gene>
    <name evidence="2" type="ORF">RM479_04195</name>
</gene>